<evidence type="ECO:0000313" key="1">
    <source>
        <dbReference type="EMBL" id="KZN20604.1"/>
    </source>
</evidence>
<evidence type="ECO:0000313" key="2">
    <source>
        <dbReference type="Proteomes" id="UP000076489"/>
    </source>
</evidence>
<proteinExistence type="predicted"/>
<comment type="caution">
    <text evidence="1">The sequence shown here is derived from an EMBL/GenBank/DDBJ whole genome shotgun (WGS) entry which is preliminary data.</text>
</comment>
<dbReference type="RefSeq" id="WP_063340650.1">
    <property type="nucleotide sequence ID" value="NZ_LUKJ01000002.1"/>
</dbReference>
<gene>
    <name evidence="1" type="ORF">A1D17_03430</name>
</gene>
<dbReference type="Proteomes" id="UP000076489">
    <property type="component" value="Unassembled WGS sequence"/>
</dbReference>
<protein>
    <submittedName>
        <fullName evidence="1">Uncharacterized protein</fullName>
    </submittedName>
</protein>
<accession>A0A166QNT8</accession>
<dbReference type="AlphaFoldDB" id="A0A166QNT8"/>
<dbReference type="EMBL" id="LUKJ01000002">
    <property type="protein sequence ID" value="KZN20604.1"/>
    <property type="molecule type" value="Genomic_DNA"/>
</dbReference>
<name>A0A166QNT8_PSEFL</name>
<sequence length="184" mass="20331">MIGEVLFTVGGKSRLAFCLDAEGNLIRLSAMGNAHALIPYAVRVESLAIDLVHPKPWTISIAKVIERLQFLPSKLIIGTDAETVLQTGGLPQVQYPYVPASDFADDDEQIEAAIQMWESLADEDETKTKIELAMIESGVHRIPRLASYVEALHIKTKPTDAFEVVSDGWMSYRKVHRKSVVRGG</sequence>
<reference evidence="1 2" key="2">
    <citation type="journal article" date="2018" name="Nature">
        <title>Mutant phenotypes for thousands of bacterial genes of unknown function.</title>
        <authorList>
            <person name="Price M.N."/>
            <person name="Wetmore K.M."/>
            <person name="Waters R.J."/>
            <person name="Callaghan M."/>
            <person name="Ray J."/>
            <person name="Liu H."/>
            <person name="Kuehl J.V."/>
            <person name="Melnyk R.A."/>
            <person name="Lamson J.S."/>
            <person name="Suh Y."/>
            <person name="Carlson H.K."/>
            <person name="Esquivel Z."/>
            <person name="Sadeeshkumar H."/>
            <person name="Chakraborty R."/>
            <person name="Zane G.M."/>
            <person name="Rubin B.E."/>
            <person name="Wall J.D."/>
            <person name="Visel A."/>
            <person name="Bristow J."/>
            <person name="Blow M.J."/>
            <person name="Arkin A.P."/>
            <person name="Deutschbauer A.M."/>
        </authorList>
    </citation>
    <scope>NUCLEOTIDE SEQUENCE [LARGE SCALE GENOMIC DNA]</scope>
    <source>
        <strain evidence="1 2">FW300-N1B4</strain>
    </source>
</reference>
<organism evidence="1 2">
    <name type="scientific">Pseudomonas fluorescens</name>
    <dbReference type="NCBI Taxonomy" id="294"/>
    <lineage>
        <taxon>Bacteria</taxon>
        <taxon>Pseudomonadati</taxon>
        <taxon>Pseudomonadota</taxon>
        <taxon>Gammaproteobacteria</taxon>
        <taxon>Pseudomonadales</taxon>
        <taxon>Pseudomonadaceae</taxon>
        <taxon>Pseudomonas</taxon>
    </lineage>
</organism>
<reference evidence="2" key="1">
    <citation type="submission" date="2016-03" db="EMBL/GenBank/DDBJ databases">
        <authorList>
            <person name="Ray J."/>
            <person name="Price M."/>
            <person name="Deutschbauer A."/>
        </authorList>
    </citation>
    <scope>NUCLEOTIDE SEQUENCE [LARGE SCALE GENOMIC DNA]</scope>
    <source>
        <strain evidence="2">FW300-N1B4</strain>
    </source>
</reference>